<dbReference type="GO" id="GO:0016740">
    <property type="term" value="F:transferase activity"/>
    <property type="evidence" value="ECO:0007669"/>
    <property type="project" value="UniProtKB-KW"/>
</dbReference>
<keyword evidence="2" id="KW-0813">Transport</keyword>
<reference evidence="9 10" key="1">
    <citation type="submission" date="2016-01" db="EMBL/GenBank/DDBJ databases">
        <title>Draft Genome Sequences of Seven Thermophilic Sporeformers Isolated from Foods.</title>
        <authorList>
            <person name="Berendsen E.M."/>
            <person name="Wells-Bennik M.H."/>
            <person name="Krawcyk A.O."/>
            <person name="De Jong A."/>
            <person name="Holsappel S."/>
            <person name="Eijlander R.T."/>
            <person name="Kuipers O.P."/>
        </authorList>
    </citation>
    <scope>NUCLEOTIDE SEQUENCE [LARGE SCALE GENOMIC DNA]</scope>
    <source>
        <strain evidence="9 10">B4135</strain>
    </source>
</reference>
<organism evidence="9 10">
    <name type="scientific">Caldibacillus debilis</name>
    <dbReference type="NCBI Taxonomy" id="301148"/>
    <lineage>
        <taxon>Bacteria</taxon>
        <taxon>Bacillati</taxon>
        <taxon>Bacillota</taxon>
        <taxon>Bacilli</taxon>
        <taxon>Bacillales</taxon>
        <taxon>Bacillaceae</taxon>
        <taxon>Caldibacillus</taxon>
    </lineage>
</organism>
<evidence type="ECO:0000256" key="4">
    <source>
        <dbReference type="ARBA" id="ARBA00022597"/>
    </source>
</evidence>
<dbReference type="EMBL" id="LQYT01000119">
    <property type="protein sequence ID" value="KYD10277.1"/>
    <property type="molecule type" value="Genomic_DNA"/>
</dbReference>
<name>A0A150LD63_9BACI</name>
<evidence type="ECO:0000256" key="6">
    <source>
        <dbReference type="ARBA" id="ARBA00022692"/>
    </source>
</evidence>
<dbReference type="InterPro" id="IPR004703">
    <property type="entry name" value="PTS_sugar-sp_permease"/>
</dbReference>
<keyword evidence="7" id="KW-1133">Transmembrane helix</keyword>
<evidence type="ECO:0000256" key="7">
    <source>
        <dbReference type="ARBA" id="ARBA00022989"/>
    </source>
</evidence>
<dbReference type="PANTHER" id="PTHR37324:SF2">
    <property type="entry name" value="PTS SYSTEM GALACTITOL-SPECIFIC EIIC COMPONENT"/>
    <property type="match status" value="1"/>
</dbReference>
<keyword evidence="9" id="KW-0808">Transferase</keyword>
<dbReference type="AlphaFoldDB" id="A0A150LD63"/>
<dbReference type="STRING" id="301148.B4135_3452"/>
<protein>
    <submittedName>
        <fullName evidence="9">PTS system, galactitol-specific IIC component</fullName>
        <ecNumber evidence="9">2.7.1.69</ecNumber>
    </submittedName>
</protein>
<dbReference type="PANTHER" id="PTHR37324">
    <property type="entry name" value="PTS SYSTEM GALACTITOL-SPECIFIC EIIC COMPONENT"/>
    <property type="match status" value="1"/>
</dbReference>
<dbReference type="GO" id="GO:0005886">
    <property type="term" value="C:plasma membrane"/>
    <property type="evidence" value="ECO:0007669"/>
    <property type="project" value="UniProtKB-SubCell"/>
</dbReference>
<dbReference type="Proteomes" id="UP000075683">
    <property type="component" value="Unassembled WGS sequence"/>
</dbReference>
<dbReference type="EC" id="2.7.1.69" evidence="9"/>
<gene>
    <name evidence="9" type="ORF">B4135_3452</name>
</gene>
<evidence type="ECO:0000256" key="3">
    <source>
        <dbReference type="ARBA" id="ARBA00022475"/>
    </source>
</evidence>
<dbReference type="InterPro" id="IPR013853">
    <property type="entry name" value="EIIC-GAT"/>
</dbReference>
<comment type="caution">
    <text evidence="9">The sequence shown here is derived from an EMBL/GenBank/DDBJ whole genome shotgun (WGS) entry which is preliminary data.</text>
</comment>
<keyword evidence="5" id="KW-0598">Phosphotransferase system</keyword>
<keyword evidence="6" id="KW-0812">Transmembrane</keyword>
<sequence length="85" mass="9357">MGFMIAILLGIFAKYSVQETLILGVQGGTALTLFPMVAKLFMQALAPISDVTGEFMKKHSRGRNFYIGLDWPILAGCSQLFPLNF</sequence>
<evidence type="ECO:0000256" key="8">
    <source>
        <dbReference type="ARBA" id="ARBA00023136"/>
    </source>
</evidence>
<dbReference type="GO" id="GO:0015577">
    <property type="term" value="F:galactitol transmembrane transporter activity"/>
    <property type="evidence" value="ECO:0007669"/>
    <property type="project" value="InterPro"/>
</dbReference>
<evidence type="ECO:0000256" key="1">
    <source>
        <dbReference type="ARBA" id="ARBA00004651"/>
    </source>
</evidence>
<dbReference type="GO" id="GO:0009401">
    <property type="term" value="P:phosphoenolpyruvate-dependent sugar phosphotransferase system"/>
    <property type="evidence" value="ECO:0007669"/>
    <property type="project" value="UniProtKB-KW"/>
</dbReference>
<accession>A0A150LD63</accession>
<comment type="subcellular location">
    <subcellularLocation>
        <location evidence="1">Cell membrane</location>
        <topology evidence="1">Multi-pass membrane protein</topology>
    </subcellularLocation>
</comment>
<keyword evidence="3" id="KW-1003">Cell membrane</keyword>
<dbReference type="Pfam" id="PF03611">
    <property type="entry name" value="EIIC-GAT"/>
    <property type="match status" value="1"/>
</dbReference>
<evidence type="ECO:0000313" key="10">
    <source>
        <dbReference type="Proteomes" id="UP000075683"/>
    </source>
</evidence>
<keyword evidence="8" id="KW-0472">Membrane</keyword>
<evidence type="ECO:0000256" key="2">
    <source>
        <dbReference type="ARBA" id="ARBA00022448"/>
    </source>
</evidence>
<proteinExistence type="predicted"/>
<dbReference type="PATRIC" id="fig|301148.3.peg.1492"/>
<keyword evidence="4" id="KW-0762">Sugar transport</keyword>
<evidence type="ECO:0000313" key="9">
    <source>
        <dbReference type="EMBL" id="KYD10277.1"/>
    </source>
</evidence>
<evidence type="ECO:0000256" key="5">
    <source>
        <dbReference type="ARBA" id="ARBA00022683"/>
    </source>
</evidence>